<keyword evidence="2" id="KW-0805">Transcription regulation</keyword>
<protein>
    <submittedName>
        <fullName evidence="5">HTH domain-containing protein</fullName>
    </submittedName>
</protein>
<dbReference type="InterPro" id="IPR013196">
    <property type="entry name" value="HTH_11"/>
</dbReference>
<evidence type="ECO:0000256" key="2">
    <source>
        <dbReference type="ARBA" id="ARBA00023015"/>
    </source>
</evidence>
<gene>
    <name evidence="5" type="ORF">EDX97_11090</name>
</gene>
<name>A0A3N0HWX6_9FIRM</name>
<dbReference type="Pfam" id="PF08279">
    <property type="entry name" value="HTH_11"/>
    <property type="match status" value="1"/>
</dbReference>
<dbReference type="PANTHER" id="PTHR30185:SF18">
    <property type="entry name" value="TRANSCRIPTIONAL REGULATOR MTLR"/>
    <property type="match status" value="1"/>
</dbReference>
<dbReference type="PANTHER" id="PTHR30185">
    <property type="entry name" value="CRYPTIC BETA-GLUCOSIDE BGL OPERON ANTITERMINATOR"/>
    <property type="match status" value="1"/>
</dbReference>
<dbReference type="SUPFAM" id="SSF63520">
    <property type="entry name" value="PTS-regulatory domain, PRD"/>
    <property type="match status" value="1"/>
</dbReference>
<dbReference type="InterPro" id="IPR036390">
    <property type="entry name" value="WH_DNA-bd_sf"/>
</dbReference>
<dbReference type="EMBL" id="RJQC01000005">
    <property type="protein sequence ID" value="RNM29168.1"/>
    <property type="molecule type" value="Genomic_DNA"/>
</dbReference>
<dbReference type="SUPFAM" id="SSF55804">
    <property type="entry name" value="Phoshotransferase/anion transport protein"/>
    <property type="match status" value="1"/>
</dbReference>
<dbReference type="PROSITE" id="PS51372">
    <property type="entry name" value="PRD_2"/>
    <property type="match status" value="1"/>
</dbReference>
<dbReference type="Gene3D" id="1.10.10.10">
    <property type="entry name" value="Winged helix-like DNA-binding domain superfamily/Winged helix DNA-binding domain"/>
    <property type="match status" value="1"/>
</dbReference>
<dbReference type="InterPro" id="IPR050661">
    <property type="entry name" value="BglG_antiterminators"/>
</dbReference>
<dbReference type="AlphaFoldDB" id="A0A3N0HWX6"/>
<dbReference type="InterPro" id="IPR016152">
    <property type="entry name" value="PTrfase/Anion_transptr"/>
</dbReference>
<dbReference type="InterPro" id="IPR036388">
    <property type="entry name" value="WH-like_DNA-bd_sf"/>
</dbReference>
<reference evidence="5 6" key="1">
    <citation type="submission" date="2018-11" db="EMBL/GenBank/DDBJ databases">
        <title>Clostridium sp. nov., a member of the family Erysipelotrichaceae isolated from pig faeces.</title>
        <authorList>
            <person name="Chang Y.-H."/>
        </authorList>
    </citation>
    <scope>NUCLEOTIDE SEQUENCE [LARGE SCALE GENOMIC DNA]</scope>
    <source>
        <strain evidence="5 6">YH-panp20</strain>
    </source>
</reference>
<keyword evidence="6" id="KW-1185">Reference proteome</keyword>
<dbReference type="SUPFAM" id="SSF46785">
    <property type="entry name" value="Winged helix' DNA-binding domain"/>
    <property type="match status" value="1"/>
</dbReference>
<keyword evidence="3" id="KW-0804">Transcription</keyword>
<organism evidence="5 6">
    <name type="scientific">Absicoccus porci</name>
    <dbReference type="NCBI Taxonomy" id="2486576"/>
    <lineage>
        <taxon>Bacteria</taxon>
        <taxon>Bacillati</taxon>
        <taxon>Bacillota</taxon>
        <taxon>Erysipelotrichia</taxon>
        <taxon>Erysipelotrichales</taxon>
        <taxon>Erysipelotrichaceae</taxon>
        <taxon>Absicoccus</taxon>
    </lineage>
</organism>
<keyword evidence="1" id="KW-0677">Repeat</keyword>
<evidence type="ECO:0000313" key="6">
    <source>
        <dbReference type="Proteomes" id="UP000276568"/>
    </source>
</evidence>
<evidence type="ECO:0000256" key="3">
    <source>
        <dbReference type="ARBA" id="ARBA00023163"/>
    </source>
</evidence>
<accession>A0A3N0HWX6</accession>
<evidence type="ECO:0000256" key="1">
    <source>
        <dbReference type="ARBA" id="ARBA00022737"/>
    </source>
</evidence>
<evidence type="ECO:0000313" key="5">
    <source>
        <dbReference type="EMBL" id="RNM29168.1"/>
    </source>
</evidence>
<dbReference type="InterPro" id="IPR036634">
    <property type="entry name" value="PRD_sf"/>
</dbReference>
<proteinExistence type="predicted"/>
<sequence length="659" mass="78118">MIQFMYIIIKKECVFMKELNLTLRQRQILNYLHNTDGYVTGSQLSKWLHVSSRTIRNDISSINEMLEGSHTTIISKHSYGYHLQSTNSEDLRELTQTSTSFIFKTDRIRHIVLCLCEAEKPMNLYELADEMYISKTTLDSDIRSFKEEYIDPFSIQMTINRSFVQIEPNERKRRRLLLHLYSQGWDYNHRSNTYYKNELISEKLINRCIMAILYTMDCFNIRMEDVNLVHLILTIAISIHRMDEGHVLQDVRSPIYEKPIAVQFVDEVLAFLHDQWDQEFPKAERVEMYELVSCSLIPDIDYATSHDASSYVDQKSIRLTNQYLNAIKEKFHFDFFDNEDFYQTLLYYFYYLSLPSHNLNYDNVIRNTSQQKLSFEMEVAYTVQPFAKETYGRYLDSLELLYLSIMISGAFVHLKHKKMRTVILSHLNMPAAWNIRMQVEHQFPDHIHVTNLVPVYMKDSFDFSSTDLVLTTVRKQIVSDQNISVIHINPYLDEKDIHAIDQLIKQKQYEFLYQKDFPSLLHYFDEADWEEKANDTDFNDLLKRVLTSLKQKDIIDDAFVSDVLCREQITGFANRPVYTLVYLSVPAKQTHISITTLNHRIKCNDQKIRMLIVLALSKEDTGLLYKFQNELYYTDWDPNASRFFKTKIEFMSFFQSVLK</sequence>
<dbReference type="InterPro" id="IPR011608">
    <property type="entry name" value="PRD"/>
</dbReference>
<dbReference type="GO" id="GO:0006355">
    <property type="term" value="P:regulation of DNA-templated transcription"/>
    <property type="evidence" value="ECO:0007669"/>
    <property type="project" value="InterPro"/>
</dbReference>
<dbReference type="Proteomes" id="UP000276568">
    <property type="component" value="Unassembled WGS sequence"/>
</dbReference>
<dbReference type="OrthoDB" id="3175596at2"/>
<comment type="caution">
    <text evidence="5">The sequence shown here is derived from an EMBL/GenBank/DDBJ whole genome shotgun (WGS) entry which is preliminary data.</text>
</comment>
<evidence type="ECO:0000259" key="4">
    <source>
        <dbReference type="PROSITE" id="PS51372"/>
    </source>
</evidence>
<feature type="domain" description="PRD" evidence="4">
    <location>
        <begin position="311"/>
        <end position="417"/>
    </location>
</feature>